<dbReference type="InterPro" id="IPR040327">
    <property type="entry name" value="At5g14285-like"/>
</dbReference>
<evidence type="ECO:0000256" key="5">
    <source>
        <dbReference type="PROSITE-ProRule" id="PRU00205"/>
    </source>
</evidence>
<reference evidence="8" key="1">
    <citation type="submission" date="2021-01" db="EMBL/GenBank/DDBJ databases">
        <title>Adiantum capillus-veneris genome.</title>
        <authorList>
            <person name="Fang Y."/>
            <person name="Liao Q."/>
        </authorList>
    </citation>
    <scope>NUCLEOTIDE SEQUENCE</scope>
    <source>
        <strain evidence="8">H3</strain>
        <tissue evidence="8">Leaf</tissue>
    </source>
</reference>
<evidence type="ECO:0000256" key="4">
    <source>
        <dbReference type="ARBA" id="ARBA00023136"/>
    </source>
</evidence>
<feature type="transmembrane region" description="Helical" evidence="6">
    <location>
        <begin position="140"/>
        <end position="163"/>
    </location>
</feature>
<feature type="transmembrane region" description="Helical" evidence="6">
    <location>
        <begin position="175"/>
        <end position="195"/>
    </location>
</feature>
<protein>
    <recommendedName>
        <fullName evidence="7">TLC domain-containing protein</fullName>
    </recommendedName>
</protein>
<evidence type="ECO:0000256" key="1">
    <source>
        <dbReference type="ARBA" id="ARBA00004141"/>
    </source>
</evidence>
<evidence type="ECO:0000259" key="7">
    <source>
        <dbReference type="PROSITE" id="PS50922"/>
    </source>
</evidence>
<dbReference type="PANTHER" id="PTHR31766:SF2">
    <property type="entry name" value="GLABROUS1 ENHANCER-BINDING PROTEIN-LIKE 2"/>
    <property type="match status" value="1"/>
</dbReference>
<dbReference type="SMART" id="SM00724">
    <property type="entry name" value="TLC"/>
    <property type="match status" value="1"/>
</dbReference>
<feature type="domain" description="TLC" evidence="7">
    <location>
        <begin position="32"/>
        <end position="244"/>
    </location>
</feature>
<evidence type="ECO:0000256" key="2">
    <source>
        <dbReference type="ARBA" id="ARBA00022692"/>
    </source>
</evidence>
<accession>A0A9D4UDK0</accession>
<feature type="transmembrane region" description="Helical" evidence="6">
    <location>
        <begin position="215"/>
        <end position="237"/>
    </location>
</feature>
<keyword evidence="4 5" id="KW-0472">Membrane</keyword>
<feature type="transmembrane region" description="Helical" evidence="6">
    <location>
        <begin position="41"/>
        <end position="60"/>
    </location>
</feature>
<evidence type="ECO:0000256" key="3">
    <source>
        <dbReference type="ARBA" id="ARBA00022989"/>
    </source>
</evidence>
<dbReference type="GO" id="GO:0016020">
    <property type="term" value="C:membrane"/>
    <property type="evidence" value="ECO:0007669"/>
    <property type="project" value="UniProtKB-SubCell"/>
</dbReference>
<dbReference type="Pfam" id="PF03798">
    <property type="entry name" value="TRAM_LAG1_CLN8"/>
    <property type="match status" value="1"/>
</dbReference>
<dbReference type="PROSITE" id="PS50922">
    <property type="entry name" value="TLC"/>
    <property type="match status" value="1"/>
</dbReference>
<name>A0A9D4UDK0_ADICA</name>
<dbReference type="OrthoDB" id="204175at2759"/>
<dbReference type="Proteomes" id="UP000886520">
    <property type="component" value="Chromosome 19"/>
</dbReference>
<gene>
    <name evidence="8" type="ORF">GOP47_0020248</name>
</gene>
<dbReference type="AlphaFoldDB" id="A0A9D4UDK0"/>
<dbReference type="InterPro" id="IPR006634">
    <property type="entry name" value="TLC-dom"/>
</dbReference>
<evidence type="ECO:0000313" key="9">
    <source>
        <dbReference type="Proteomes" id="UP000886520"/>
    </source>
</evidence>
<feature type="transmembrane region" description="Helical" evidence="6">
    <location>
        <begin position="90"/>
        <end position="109"/>
    </location>
</feature>
<sequence>KQSREMVLLAASACVFCAIYVVGFFWWAGGWKARKKARHEAASCFMSLLHGSLVTLLTAWDVALHFHQQSLQSKPWQQLLQAPNTPFQDAVVEFSVAYFLVDLLHYALFIPEDALFILHHVASASYMLSCRYYTKHGALSIMLLLGLAECTSFMQNFWTLAFLAGATQTFNYLNVVFLPFFTFVRGFLGPLLTWHLSVYYFSGQADSVIPRWLSFYWMFVVSLAIVGSIFWVARLWARLFAARRVITRANAKSKRLD</sequence>
<evidence type="ECO:0000313" key="8">
    <source>
        <dbReference type="EMBL" id="KAI5065553.1"/>
    </source>
</evidence>
<keyword evidence="9" id="KW-1185">Reference proteome</keyword>
<comment type="caution">
    <text evidence="8">The sequence shown here is derived from an EMBL/GenBank/DDBJ whole genome shotgun (WGS) entry which is preliminary data.</text>
</comment>
<keyword evidence="3 6" id="KW-1133">Transmembrane helix</keyword>
<evidence type="ECO:0000256" key="6">
    <source>
        <dbReference type="SAM" id="Phobius"/>
    </source>
</evidence>
<dbReference type="PANTHER" id="PTHR31766">
    <property type="entry name" value="GLABROUS1 ENHANCER-BINDING PROTEIN-LIKE 2"/>
    <property type="match status" value="1"/>
</dbReference>
<proteinExistence type="predicted"/>
<keyword evidence="2 5" id="KW-0812">Transmembrane</keyword>
<dbReference type="EMBL" id="JABFUD020000019">
    <property type="protein sequence ID" value="KAI5065553.1"/>
    <property type="molecule type" value="Genomic_DNA"/>
</dbReference>
<organism evidence="8 9">
    <name type="scientific">Adiantum capillus-veneris</name>
    <name type="common">Maidenhair fern</name>
    <dbReference type="NCBI Taxonomy" id="13818"/>
    <lineage>
        <taxon>Eukaryota</taxon>
        <taxon>Viridiplantae</taxon>
        <taxon>Streptophyta</taxon>
        <taxon>Embryophyta</taxon>
        <taxon>Tracheophyta</taxon>
        <taxon>Polypodiopsida</taxon>
        <taxon>Polypodiidae</taxon>
        <taxon>Polypodiales</taxon>
        <taxon>Pteridineae</taxon>
        <taxon>Pteridaceae</taxon>
        <taxon>Vittarioideae</taxon>
        <taxon>Adiantum</taxon>
    </lineage>
</organism>
<feature type="transmembrane region" description="Helical" evidence="6">
    <location>
        <begin position="6"/>
        <end position="29"/>
    </location>
</feature>
<comment type="subcellular location">
    <subcellularLocation>
        <location evidence="1">Membrane</location>
        <topology evidence="1">Multi-pass membrane protein</topology>
    </subcellularLocation>
</comment>
<feature type="non-terminal residue" evidence="8">
    <location>
        <position position="257"/>
    </location>
</feature>